<dbReference type="Proteomes" id="UP000701853">
    <property type="component" value="Chromosome 12"/>
</dbReference>
<dbReference type="Gene3D" id="3.30.420.10">
    <property type="entry name" value="Ribonuclease H-like superfamily/Ribonuclease H"/>
    <property type="match status" value="1"/>
</dbReference>
<gene>
    <name evidence="2" type="ORF">CXB51_031150</name>
</gene>
<dbReference type="SUPFAM" id="SSF53098">
    <property type="entry name" value="Ribonuclease H-like"/>
    <property type="match status" value="1"/>
</dbReference>
<dbReference type="CDD" id="cd09272">
    <property type="entry name" value="RNase_HI_RT_Ty1"/>
    <property type="match status" value="1"/>
</dbReference>
<dbReference type="InterPro" id="IPR012337">
    <property type="entry name" value="RNaseH-like_sf"/>
</dbReference>
<dbReference type="InterPro" id="IPR036397">
    <property type="entry name" value="RNaseH_sf"/>
</dbReference>
<keyword evidence="3" id="KW-1185">Reference proteome</keyword>
<dbReference type="AlphaFoldDB" id="A0A8J5XR44"/>
<dbReference type="EMBL" id="JAHUZN010000012">
    <property type="protein sequence ID" value="KAG8474686.1"/>
    <property type="molecule type" value="Genomic_DNA"/>
</dbReference>
<dbReference type="PANTHER" id="PTHR11439:SF467">
    <property type="entry name" value="INTEGRASE CATALYTIC DOMAIN-CONTAINING PROTEIN"/>
    <property type="match status" value="1"/>
</dbReference>
<accession>A0A8J5XR44</accession>
<evidence type="ECO:0000313" key="3">
    <source>
        <dbReference type="Proteomes" id="UP000701853"/>
    </source>
</evidence>
<name>A0A8J5XR44_9ROSI</name>
<evidence type="ECO:0000259" key="1">
    <source>
        <dbReference type="Pfam" id="PF07727"/>
    </source>
</evidence>
<dbReference type="SUPFAM" id="SSF56672">
    <property type="entry name" value="DNA/RNA polymerases"/>
    <property type="match status" value="1"/>
</dbReference>
<feature type="domain" description="Reverse transcriptase Ty1/copia-type" evidence="1">
    <location>
        <begin position="310"/>
        <end position="503"/>
    </location>
</feature>
<sequence length="680" mass="77168">MGRILLVCIGLPRILDFNVFDYLAASGSNANSTQYGSNFDDSYVPLPVGTSSWYPDSEATHHTQEILLRGQACDGLYQFLTDLSVPSDVVPTIHNTRVHDCSSDNDKGKSHKLPFAQSTTEYMELFDLVVSDLWGPASVACGSSLFVNHGILHHLSCPHTSEQNSVAERKHRHIEETVLKGQSPYQAFHDHKPAYDHLRDIALNIRAITVSHQPPLIDSLSNQEKPLHHHPFYILLRLLNPDLTILMFHQLKPRTVEEALAHKEWKLVVQVEYDALMANCIWELVSLPPSRKAIGCKWLFKVKKNPDGTEKFSLVVKPATILTILSIVVTNVWQLRQIDVNNTFLNGDITDEVFMQQPPGYVRYWVNGDALVCRITKALYGLRQAPHVWFDKFKQFLISNGFVLAKSDDSLFVKVATKSIVYVLIYVDDIIITRSSTDVIKCFIQQLHNEFSLKDLGDLHYFLGIEVSWSSTDSLHLCQRKYIWDLLNKCSLANAKSVRMPMISSSTLSKDEGTCLADPIKYRSLTGALQYMVLTRPDIAYAQVVSRSTTKAEYRSLAAATSDVAWLVSLFTELQIGSTDPTAIWYDNSSAVVVAANPVFTPNLNMSNLTYFLFAKRRLVAHLWLVKYQHVTRLRIFLLNHYLSLILLDFEVYFGSYPLRSYMNVRVKRLRTVSLLSVSY</sequence>
<proteinExistence type="predicted"/>
<dbReference type="OrthoDB" id="997331at2759"/>
<comment type="caution">
    <text evidence="2">The sequence shown here is derived from an EMBL/GenBank/DDBJ whole genome shotgun (WGS) entry which is preliminary data.</text>
</comment>
<dbReference type="InterPro" id="IPR013103">
    <property type="entry name" value="RVT_2"/>
</dbReference>
<dbReference type="InterPro" id="IPR043502">
    <property type="entry name" value="DNA/RNA_pol_sf"/>
</dbReference>
<dbReference type="Pfam" id="PF07727">
    <property type="entry name" value="RVT_2"/>
    <property type="match status" value="1"/>
</dbReference>
<protein>
    <recommendedName>
        <fullName evidence="1">Reverse transcriptase Ty1/copia-type domain-containing protein</fullName>
    </recommendedName>
</protein>
<reference evidence="2 3" key="1">
    <citation type="journal article" date="2021" name="bioRxiv">
        <title>The Gossypium anomalum genome as a resource for cotton improvement and evolutionary analysis of hybrid incompatibility.</title>
        <authorList>
            <person name="Grover C.E."/>
            <person name="Yuan D."/>
            <person name="Arick M.A."/>
            <person name="Miller E.R."/>
            <person name="Hu G."/>
            <person name="Peterson D.G."/>
            <person name="Wendel J.F."/>
            <person name="Udall J.A."/>
        </authorList>
    </citation>
    <scope>NUCLEOTIDE SEQUENCE [LARGE SCALE GENOMIC DNA]</scope>
    <source>
        <strain evidence="2">JFW-Udall</strain>
        <tissue evidence="2">Leaf</tissue>
    </source>
</reference>
<dbReference type="GO" id="GO:0003676">
    <property type="term" value="F:nucleic acid binding"/>
    <property type="evidence" value="ECO:0007669"/>
    <property type="project" value="InterPro"/>
</dbReference>
<organism evidence="2 3">
    <name type="scientific">Gossypium anomalum</name>
    <dbReference type="NCBI Taxonomy" id="47600"/>
    <lineage>
        <taxon>Eukaryota</taxon>
        <taxon>Viridiplantae</taxon>
        <taxon>Streptophyta</taxon>
        <taxon>Embryophyta</taxon>
        <taxon>Tracheophyta</taxon>
        <taxon>Spermatophyta</taxon>
        <taxon>Magnoliopsida</taxon>
        <taxon>eudicotyledons</taxon>
        <taxon>Gunneridae</taxon>
        <taxon>Pentapetalae</taxon>
        <taxon>rosids</taxon>
        <taxon>malvids</taxon>
        <taxon>Malvales</taxon>
        <taxon>Malvaceae</taxon>
        <taxon>Malvoideae</taxon>
        <taxon>Gossypium</taxon>
    </lineage>
</organism>
<dbReference type="PANTHER" id="PTHR11439">
    <property type="entry name" value="GAG-POL-RELATED RETROTRANSPOSON"/>
    <property type="match status" value="1"/>
</dbReference>
<evidence type="ECO:0000313" key="2">
    <source>
        <dbReference type="EMBL" id="KAG8474686.1"/>
    </source>
</evidence>